<dbReference type="Proteomes" id="UP001277761">
    <property type="component" value="Unassembled WGS sequence"/>
</dbReference>
<dbReference type="PANTHER" id="PTHR33867:SF1">
    <property type="entry name" value="RIBOSOME MATURATION FACTOR RIMP"/>
    <property type="match status" value="1"/>
</dbReference>
<comment type="caution">
    <text evidence="6">The sequence shown here is derived from an EMBL/GenBank/DDBJ whole genome shotgun (WGS) entry which is preliminary data.</text>
</comment>
<protein>
    <recommendedName>
        <fullName evidence="3">Ribosome maturation factor RimP</fullName>
    </recommendedName>
</protein>
<sequence length="144" mass="15736">MTTSIQDTVEARLRDAAPAVEVLLAEVVSGGTLRVVIDHPDGVTLDLCAEVTHHLGELREQYAIEVSSPGTERPLVKPEHFRRYVGRRVRVRTREPLDGVGTRPRRSFSGELVGADDVAVTLAADDGMVTVPYAGIHRSNLIEE</sequence>
<keyword evidence="1 3" id="KW-0963">Cytoplasm</keyword>
<name>A0ABU4VE65_9ACTN</name>
<dbReference type="InterPro" id="IPR003728">
    <property type="entry name" value="Ribosome_maturation_RimP"/>
</dbReference>
<dbReference type="HAMAP" id="MF_01077">
    <property type="entry name" value="RimP"/>
    <property type="match status" value="1"/>
</dbReference>
<dbReference type="PANTHER" id="PTHR33867">
    <property type="entry name" value="RIBOSOME MATURATION FACTOR RIMP"/>
    <property type="match status" value="1"/>
</dbReference>
<dbReference type="InterPro" id="IPR036847">
    <property type="entry name" value="RimP_C_sf"/>
</dbReference>
<keyword evidence="7" id="KW-1185">Reference proteome</keyword>
<dbReference type="SUPFAM" id="SSF74942">
    <property type="entry name" value="YhbC-like, C-terminal domain"/>
    <property type="match status" value="1"/>
</dbReference>
<dbReference type="Pfam" id="PF17384">
    <property type="entry name" value="DUF150_C"/>
    <property type="match status" value="1"/>
</dbReference>
<evidence type="ECO:0000259" key="4">
    <source>
        <dbReference type="Pfam" id="PF02576"/>
    </source>
</evidence>
<evidence type="ECO:0000256" key="1">
    <source>
        <dbReference type="ARBA" id="ARBA00022490"/>
    </source>
</evidence>
<dbReference type="InterPro" id="IPR028989">
    <property type="entry name" value="RimP_N"/>
</dbReference>
<dbReference type="CDD" id="cd01734">
    <property type="entry name" value="YlxS_C"/>
    <property type="match status" value="1"/>
</dbReference>
<dbReference type="SUPFAM" id="SSF75420">
    <property type="entry name" value="YhbC-like, N-terminal domain"/>
    <property type="match status" value="1"/>
</dbReference>
<feature type="domain" description="Ribosome maturation factor RimP C-terminal" evidence="5">
    <location>
        <begin position="75"/>
        <end position="142"/>
    </location>
</feature>
<dbReference type="Gene3D" id="3.30.300.70">
    <property type="entry name" value="RimP-like superfamily, N-terminal"/>
    <property type="match status" value="1"/>
</dbReference>
<dbReference type="RefSeq" id="WP_319952208.1">
    <property type="nucleotide sequence ID" value="NZ_JAXAVX010000001.1"/>
</dbReference>
<gene>
    <name evidence="3" type="primary">rimP</name>
    <name evidence="6" type="ORF">SK069_00490</name>
</gene>
<dbReference type="Gene3D" id="2.30.30.180">
    <property type="entry name" value="Ribosome maturation factor RimP, C-terminal domain"/>
    <property type="match status" value="1"/>
</dbReference>
<dbReference type="Pfam" id="PF02576">
    <property type="entry name" value="RimP_N"/>
    <property type="match status" value="1"/>
</dbReference>
<keyword evidence="2 3" id="KW-0690">Ribosome biogenesis</keyword>
<reference evidence="6 7" key="1">
    <citation type="submission" date="2023-11" db="EMBL/GenBank/DDBJ databases">
        <authorList>
            <person name="Xu M."/>
            <person name="Jiang T."/>
        </authorList>
    </citation>
    <scope>NUCLEOTIDE SEQUENCE [LARGE SCALE GENOMIC DNA]</scope>
    <source>
        <strain evidence="6 7">SD</strain>
    </source>
</reference>
<comment type="function">
    <text evidence="3">Required for maturation of 30S ribosomal subunits.</text>
</comment>
<organism evidence="6 7">
    <name type="scientific">Patulibacter brassicae</name>
    <dbReference type="NCBI Taxonomy" id="1705717"/>
    <lineage>
        <taxon>Bacteria</taxon>
        <taxon>Bacillati</taxon>
        <taxon>Actinomycetota</taxon>
        <taxon>Thermoleophilia</taxon>
        <taxon>Solirubrobacterales</taxon>
        <taxon>Patulibacteraceae</taxon>
        <taxon>Patulibacter</taxon>
    </lineage>
</organism>
<evidence type="ECO:0000313" key="7">
    <source>
        <dbReference type="Proteomes" id="UP001277761"/>
    </source>
</evidence>
<evidence type="ECO:0000259" key="5">
    <source>
        <dbReference type="Pfam" id="PF17384"/>
    </source>
</evidence>
<feature type="domain" description="Ribosome maturation factor RimP N-terminal" evidence="4">
    <location>
        <begin position="25"/>
        <end position="72"/>
    </location>
</feature>
<comment type="subcellular location">
    <subcellularLocation>
        <location evidence="3">Cytoplasm</location>
    </subcellularLocation>
</comment>
<dbReference type="EMBL" id="JAXAVX010000001">
    <property type="protein sequence ID" value="MDX8150055.1"/>
    <property type="molecule type" value="Genomic_DNA"/>
</dbReference>
<dbReference type="InterPro" id="IPR035956">
    <property type="entry name" value="RimP_N_sf"/>
</dbReference>
<evidence type="ECO:0000313" key="6">
    <source>
        <dbReference type="EMBL" id="MDX8150055.1"/>
    </source>
</evidence>
<evidence type="ECO:0000256" key="3">
    <source>
        <dbReference type="HAMAP-Rule" id="MF_01077"/>
    </source>
</evidence>
<proteinExistence type="inferred from homology"/>
<comment type="similarity">
    <text evidence="3">Belongs to the RimP family.</text>
</comment>
<accession>A0ABU4VE65</accession>
<dbReference type="InterPro" id="IPR028998">
    <property type="entry name" value="RimP_C"/>
</dbReference>
<evidence type="ECO:0000256" key="2">
    <source>
        <dbReference type="ARBA" id="ARBA00022517"/>
    </source>
</evidence>